<keyword evidence="6" id="KW-1185">Reference proteome</keyword>
<dbReference type="GO" id="GO:0006620">
    <property type="term" value="P:post-translational protein targeting to endoplasmic reticulum membrane"/>
    <property type="evidence" value="ECO:0007669"/>
    <property type="project" value="TreeGrafter"/>
</dbReference>
<dbReference type="GO" id="GO:0016020">
    <property type="term" value="C:membrane"/>
    <property type="evidence" value="ECO:0007669"/>
    <property type="project" value="TreeGrafter"/>
</dbReference>
<organism evidence="5 6">
    <name type="scientific">Helicocarpus griseus UAMH5409</name>
    <dbReference type="NCBI Taxonomy" id="1447875"/>
    <lineage>
        <taxon>Eukaryota</taxon>
        <taxon>Fungi</taxon>
        <taxon>Dikarya</taxon>
        <taxon>Ascomycota</taxon>
        <taxon>Pezizomycotina</taxon>
        <taxon>Eurotiomycetes</taxon>
        <taxon>Eurotiomycetidae</taxon>
        <taxon>Onygenales</taxon>
        <taxon>Ajellomycetaceae</taxon>
        <taxon>Helicocarpus</taxon>
    </lineage>
</organism>
<dbReference type="PANTHER" id="PTHR45831">
    <property type="entry name" value="LD24721P"/>
    <property type="match status" value="1"/>
</dbReference>
<sequence length="1138" mass="127547">MTTKTTQEKEGDILGSISTAWNSCIRLYCSFDLRADEQDIVQLLLASHLETAKIRLFAWGKVIGLDLVSESGSVEHGLPLHPSATKLKREDVGGVVLRILLAIQRMLECFKSTREFHGIAVAAAATDDSGDSDEAARHDTAPDIKEFYSNLRQTVASQCGIRLKSRDITWFIHDKLEFGVFMTTFGKAVRSLEEPLPEVKGDVQETMRNGLGYDGKVDGGILKQFLEPMISSPGAYEDIIEGMQSLSTGDIGKYGDYHTPPIVGLSNVSSPPDSDMLPVNRNVLLLQRLIHCPITFRRHANAYWQEHCEPYKSYLDIARKEKGYLQARHPSFALYHRRRFMSRPPFHPFYRHSGEETVLFDIESEPRYENINPGTITVEGFGLEAWAYAEEHSGPKYHHKTAFLPSLPSVTTNRLLRRFNELQRSERPFGLDPQSDNLDLRELFGNIGYVWLLASEIIPIFLRTLIFRQLSFDPFRPVSDPKSQIQQLCSLIDMNSNFHDFTSNSTLTLIWYRQFNGFLRQLILSRELAIRLELHPNASLPDITPKVLASLMVQDLYFRNTTIFLRDIPAPVGNVGKHEGKKEADSFKNKGNAAFEKGEYQQAIDYYTKAIDIDRSSATFHSNRATAYYRIENYEQAAQDANTATQLNPGYIKAWVRRGDAEMKLGKAKRAQKSYQKAIELSGDAVPALMKGGLANADEKIKADLQAIQSETSVIRKHALQKAFLDQNWDVSGKQMGFYSSVIEQQIQGLYYFALEMNWPYMNEVKENVPKAADKLRNFGQIPILLNDWFYGSVLPGKWTAFAIMSCLILSTSSVSLAGVAPYYECGLSLPRQTYWRVRTVLGSVLGCLPGVGSLCGWIGPCPPVDFVGQPSHAAEDFSKKRHHIRLYADNVAPVNDDVKIPHFDPETSYQDFLEALLKPGEEKEYVSFLGNMADPKKWITPQPPAQTVAPTCSINTIQLSALPIEGQSQQLSETQLENQAQYQARIVFDVRDSSRHKTVMYDLKYNPLFVTLPPCHVKQKATHELHKREVPNEKEMDIWTLITGHTAGPSKRHSLISGLKLGSKSSANSSEIGSDVTIINLGSGHEQGAEVMARAWCAERGKNAVIRLSGGPCFACAIRAARPPPVGLGTGVLIWMA</sequence>
<dbReference type="InterPro" id="IPR011990">
    <property type="entry name" value="TPR-like_helical_dom_sf"/>
</dbReference>
<dbReference type="STRING" id="1447875.A0A2B7Y061"/>
<proteinExistence type="predicted"/>
<dbReference type="InterPro" id="IPR047150">
    <property type="entry name" value="SGT"/>
</dbReference>
<keyword evidence="1" id="KW-0677">Repeat</keyword>
<gene>
    <name evidence="5" type="ORF">AJ79_03054</name>
</gene>
<dbReference type="SUPFAM" id="SSF48452">
    <property type="entry name" value="TPR-like"/>
    <property type="match status" value="1"/>
</dbReference>
<dbReference type="AlphaFoldDB" id="A0A2B7Y061"/>
<dbReference type="Pfam" id="PF14479">
    <property type="entry name" value="HeLo"/>
    <property type="match status" value="1"/>
</dbReference>
<dbReference type="InterPro" id="IPR038305">
    <property type="entry name" value="HeLo_sf"/>
</dbReference>
<dbReference type="Pfam" id="PF13414">
    <property type="entry name" value="TPR_11"/>
    <property type="match status" value="1"/>
</dbReference>
<feature type="repeat" description="TPR" evidence="3">
    <location>
        <begin position="652"/>
        <end position="685"/>
    </location>
</feature>
<name>A0A2B7Y061_9EURO</name>
<dbReference type="OrthoDB" id="20872at2759"/>
<evidence type="ECO:0000256" key="2">
    <source>
        <dbReference type="ARBA" id="ARBA00022803"/>
    </source>
</evidence>
<dbReference type="Gene3D" id="1.20.120.1020">
    <property type="entry name" value="Prion-inhibition and propagation, HeLo domain"/>
    <property type="match status" value="1"/>
</dbReference>
<feature type="repeat" description="TPR" evidence="3">
    <location>
        <begin position="584"/>
        <end position="617"/>
    </location>
</feature>
<dbReference type="PROSITE" id="PS50005">
    <property type="entry name" value="TPR"/>
    <property type="match status" value="3"/>
</dbReference>
<dbReference type="EMBL" id="PDNB01000035">
    <property type="protein sequence ID" value="PGH14411.1"/>
    <property type="molecule type" value="Genomic_DNA"/>
</dbReference>
<feature type="domain" description="Prion-inhibition and propagation HeLo" evidence="4">
    <location>
        <begin position="16"/>
        <end position="209"/>
    </location>
</feature>
<dbReference type="Pfam" id="PF13181">
    <property type="entry name" value="TPR_8"/>
    <property type="match status" value="1"/>
</dbReference>
<dbReference type="Gene3D" id="1.25.40.10">
    <property type="entry name" value="Tetratricopeptide repeat domain"/>
    <property type="match status" value="1"/>
</dbReference>
<evidence type="ECO:0000256" key="1">
    <source>
        <dbReference type="ARBA" id="ARBA00022737"/>
    </source>
</evidence>
<evidence type="ECO:0000313" key="6">
    <source>
        <dbReference type="Proteomes" id="UP000223968"/>
    </source>
</evidence>
<evidence type="ECO:0000259" key="4">
    <source>
        <dbReference type="Pfam" id="PF14479"/>
    </source>
</evidence>
<evidence type="ECO:0000313" key="5">
    <source>
        <dbReference type="EMBL" id="PGH14411.1"/>
    </source>
</evidence>
<dbReference type="InterPro" id="IPR029498">
    <property type="entry name" value="HeLo_dom"/>
</dbReference>
<dbReference type="InterPro" id="IPR019734">
    <property type="entry name" value="TPR_rpt"/>
</dbReference>
<dbReference type="SMART" id="SM00028">
    <property type="entry name" value="TPR"/>
    <property type="match status" value="3"/>
</dbReference>
<dbReference type="GO" id="GO:0060090">
    <property type="term" value="F:molecular adaptor activity"/>
    <property type="evidence" value="ECO:0007669"/>
    <property type="project" value="TreeGrafter"/>
</dbReference>
<dbReference type="PROSITE" id="PS50293">
    <property type="entry name" value="TPR_REGION"/>
    <property type="match status" value="1"/>
</dbReference>
<protein>
    <recommendedName>
        <fullName evidence="4">Prion-inhibition and propagation HeLo domain-containing protein</fullName>
    </recommendedName>
</protein>
<accession>A0A2B7Y061</accession>
<keyword evidence="2 3" id="KW-0802">TPR repeat</keyword>
<evidence type="ECO:0000256" key="3">
    <source>
        <dbReference type="PROSITE-ProRule" id="PRU00339"/>
    </source>
</evidence>
<reference evidence="5 6" key="1">
    <citation type="submission" date="2017-10" db="EMBL/GenBank/DDBJ databases">
        <title>Comparative genomics in systemic dimorphic fungi from Ajellomycetaceae.</title>
        <authorList>
            <person name="Munoz J.F."/>
            <person name="Mcewen J.G."/>
            <person name="Clay O.K."/>
            <person name="Cuomo C.A."/>
        </authorList>
    </citation>
    <scope>NUCLEOTIDE SEQUENCE [LARGE SCALE GENOMIC DNA]</scope>
    <source>
        <strain evidence="5 6">UAMH5409</strain>
    </source>
</reference>
<comment type="caution">
    <text evidence="5">The sequence shown here is derived from an EMBL/GenBank/DDBJ whole genome shotgun (WGS) entry which is preliminary data.</text>
</comment>
<dbReference type="GO" id="GO:0072380">
    <property type="term" value="C:TRC complex"/>
    <property type="evidence" value="ECO:0007669"/>
    <property type="project" value="TreeGrafter"/>
</dbReference>
<feature type="repeat" description="TPR" evidence="3">
    <location>
        <begin position="618"/>
        <end position="651"/>
    </location>
</feature>
<dbReference type="Proteomes" id="UP000223968">
    <property type="component" value="Unassembled WGS sequence"/>
</dbReference>
<dbReference type="PANTHER" id="PTHR45831:SF2">
    <property type="entry name" value="LD24721P"/>
    <property type="match status" value="1"/>
</dbReference>